<evidence type="ECO:0000313" key="17">
    <source>
        <dbReference type="WBParaSite" id="PSAMB.scaffold1138size35462.g11174.t1"/>
    </source>
</evidence>
<evidence type="ECO:0000256" key="13">
    <source>
        <dbReference type="ARBA" id="ARBA00069703"/>
    </source>
</evidence>
<dbReference type="GO" id="GO:0016787">
    <property type="term" value="F:hydrolase activity"/>
    <property type="evidence" value="ECO:0007669"/>
    <property type="project" value="UniProtKB-KW"/>
</dbReference>
<feature type="domain" description="Helicase C-terminal" evidence="15">
    <location>
        <begin position="372"/>
        <end position="534"/>
    </location>
</feature>
<protein>
    <recommendedName>
        <fullName evidence="13">ATP-dependent RNA helicase SUV3 homolog, mitochondrial</fullName>
        <ecNumber evidence="5">3.6.4.13</ecNumber>
    </recommendedName>
</protein>
<evidence type="ECO:0000256" key="5">
    <source>
        <dbReference type="ARBA" id="ARBA00012552"/>
    </source>
</evidence>
<evidence type="ECO:0000256" key="2">
    <source>
        <dbReference type="ARBA" id="ARBA00001946"/>
    </source>
</evidence>
<dbReference type="PANTHER" id="PTHR12131:SF1">
    <property type="entry name" value="ATP-DEPENDENT RNA HELICASE SUPV3L1, MITOCHONDRIAL-RELATED"/>
    <property type="match status" value="1"/>
</dbReference>
<proteinExistence type="inferred from homology"/>
<dbReference type="Pfam" id="PF22527">
    <property type="entry name" value="DEXQc_Suv3"/>
    <property type="match status" value="1"/>
</dbReference>
<dbReference type="Proteomes" id="UP000887566">
    <property type="component" value="Unplaced"/>
</dbReference>
<sequence>MKSSAISVGRATSPWLSRILDRTGTSRRSLTISRCVCLSSAASTRTKPVSPASSSRLGSFTKDQSATGSRTKAIEDLVVPVTVSAPVSSSDGTDISVDFADRIDKGDIAMVLTEFCRRPETRTLSQEHGINHKLFMDAFRSFRTYCLSAGAQLEPELQVIFSDMLKGGGQSTDIFPYFLQHARKVFPHLDCLDDLRSISDLTRPYLWYPEARAIQRKIIFHAGPTNSGKTYKALQRYYEAKSGIYCGPLKLLANEVFHKSNFNNVPCDLVTGEERRYAVDNENPSSHLSATVEMLSTSMRVEVAIIDEIQMLRDPQRGHAWTRALLGVAADEVHVCGELAAIPIVKELVEPLGESVEVNIYDRISPLEVMNHGIGTLEKIEKGDCIVCFSKKSIYTVSRQLEKLGIKAAVIYGDLPPGTKLAQAAKFNNPDDDTDVLVATDAIGMGINLSIKRVIFYSLDKVIELPTGERTMGEVPTHQALQIAGRAGRFGTEYEQGRVTTRLQKDIGKLKEILERPVEAIQTVGIAPSFEQLEMFAYHLPNASLSNLLDIFASLCSIDSTKFFMCTIEQTKALADLIEHVKLPLKVRYTFCLAPVTYDSPIIAANFVKFARKFSTGQPLTFSWLNDNLGWPPKTPETISELIALEQTYEVLDIYLWLGIRFQDMFLDMEVVREMQRELDRMIEVGITNINELIRRSEGGAFAQTPDSDALKKESRSVPKSVVDDQAAKLAFSKRRGKRKSVVSEAMASGLLSQEQLDAIKEELRREMLADSSSTKDT</sequence>
<dbReference type="GO" id="GO:0000965">
    <property type="term" value="P:mitochondrial RNA 3'-end processing"/>
    <property type="evidence" value="ECO:0007669"/>
    <property type="project" value="TreeGrafter"/>
</dbReference>
<dbReference type="EC" id="3.6.4.13" evidence="5"/>
<dbReference type="InterPro" id="IPR001650">
    <property type="entry name" value="Helicase_C-like"/>
</dbReference>
<dbReference type="CDD" id="cd17913">
    <property type="entry name" value="DEXQc_Suv3"/>
    <property type="match status" value="1"/>
</dbReference>
<dbReference type="InterPro" id="IPR041082">
    <property type="entry name" value="Suv3_C_1"/>
</dbReference>
<keyword evidence="6" id="KW-0547">Nucleotide-binding</keyword>
<dbReference type="Pfam" id="PF18114">
    <property type="entry name" value="Suv3_N"/>
    <property type="match status" value="1"/>
</dbReference>
<keyword evidence="7" id="KW-0378">Hydrolase</keyword>
<dbReference type="InterPro" id="IPR055206">
    <property type="entry name" value="DEXQc_SUV3"/>
</dbReference>
<dbReference type="AlphaFoldDB" id="A0A914UNZ4"/>
<dbReference type="Gene3D" id="1.20.58.1080">
    <property type="match status" value="1"/>
</dbReference>
<dbReference type="GO" id="GO:0005524">
    <property type="term" value="F:ATP binding"/>
    <property type="evidence" value="ECO:0007669"/>
    <property type="project" value="UniProtKB-KW"/>
</dbReference>
<evidence type="ECO:0000256" key="4">
    <source>
        <dbReference type="ARBA" id="ARBA00008708"/>
    </source>
</evidence>
<dbReference type="SUPFAM" id="SSF52540">
    <property type="entry name" value="P-loop containing nucleoside triphosphate hydrolases"/>
    <property type="match status" value="2"/>
</dbReference>
<dbReference type="InterPro" id="IPR041453">
    <property type="entry name" value="Suv3_N"/>
</dbReference>
<dbReference type="GO" id="GO:0045025">
    <property type="term" value="C:mitochondrial degradosome"/>
    <property type="evidence" value="ECO:0007669"/>
    <property type="project" value="TreeGrafter"/>
</dbReference>
<evidence type="ECO:0000256" key="1">
    <source>
        <dbReference type="ARBA" id="ARBA00001936"/>
    </source>
</evidence>
<evidence type="ECO:0000256" key="9">
    <source>
        <dbReference type="ARBA" id="ARBA00022840"/>
    </source>
</evidence>
<dbReference type="Gene3D" id="1.20.272.40">
    <property type="match status" value="1"/>
</dbReference>
<name>A0A914UNZ4_9BILA</name>
<dbReference type="PROSITE" id="PS51194">
    <property type="entry name" value="HELICASE_CTER"/>
    <property type="match status" value="1"/>
</dbReference>
<dbReference type="PANTHER" id="PTHR12131">
    <property type="entry name" value="ATP-DEPENDENT RNA AND DNA HELICASE"/>
    <property type="match status" value="1"/>
</dbReference>
<comment type="similarity">
    <text evidence="4">Belongs to the helicase family.</text>
</comment>
<keyword evidence="10" id="KW-0809">Transit peptide</keyword>
<dbReference type="FunFam" id="1.20.58.1080:FF:000001">
    <property type="entry name" value="ATP-dependent RNA helicase SUPV3L1, mitochondrial"/>
    <property type="match status" value="1"/>
</dbReference>
<comment type="catalytic activity">
    <reaction evidence="12">
        <text>ATP + H2O = ADP + phosphate + H(+)</text>
        <dbReference type="Rhea" id="RHEA:13065"/>
        <dbReference type="ChEBI" id="CHEBI:15377"/>
        <dbReference type="ChEBI" id="CHEBI:15378"/>
        <dbReference type="ChEBI" id="CHEBI:30616"/>
        <dbReference type="ChEBI" id="CHEBI:43474"/>
        <dbReference type="ChEBI" id="CHEBI:456216"/>
        <dbReference type="EC" id="3.6.4.13"/>
    </reaction>
</comment>
<dbReference type="InterPro" id="IPR022192">
    <property type="entry name" value="SUV3_C"/>
</dbReference>
<dbReference type="Pfam" id="PF12513">
    <property type="entry name" value="SUV3_C"/>
    <property type="match status" value="1"/>
</dbReference>
<evidence type="ECO:0000256" key="14">
    <source>
        <dbReference type="SAM" id="MobiDB-lite"/>
    </source>
</evidence>
<evidence type="ECO:0000256" key="7">
    <source>
        <dbReference type="ARBA" id="ARBA00022801"/>
    </source>
</evidence>
<keyword evidence="16" id="KW-1185">Reference proteome</keyword>
<dbReference type="Pfam" id="PF00271">
    <property type="entry name" value="Helicase_C"/>
    <property type="match status" value="1"/>
</dbReference>
<evidence type="ECO:0000256" key="12">
    <source>
        <dbReference type="ARBA" id="ARBA00047984"/>
    </source>
</evidence>
<organism evidence="16 17">
    <name type="scientific">Plectus sambesii</name>
    <dbReference type="NCBI Taxonomy" id="2011161"/>
    <lineage>
        <taxon>Eukaryota</taxon>
        <taxon>Metazoa</taxon>
        <taxon>Ecdysozoa</taxon>
        <taxon>Nematoda</taxon>
        <taxon>Chromadorea</taxon>
        <taxon>Plectida</taxon>
        <taxon>Plectina</taxon>
        <taxon>Plectoidea</taxon>
        <taxon>Plectidae</taxon>
        <taxon>Plectus</taxon>
    </lineage>
</organism>
<dbReference type="Gene3D" id="3.40.50.300">
    <property type="entry name" value="P-loop containing nucleotide triphosphate hydrolases"/>
    <property type="match status" value="2"/>
</dbReference>
<evidence type="ECO:0000259" key="15">
    <source>
        <dbReference type="PROSITE" id="PS51194"/>
    </source>
</evidence>
<dbReference type="SMART" id="SM00490">
    <property type="entry name" value="HELICc"/>
    <property type="match status" value="1"/>
</dbReference>
<dbReference type="FunFam" id="3.40.50.300:FF:000269">
    <property type="entry name" value="ATP-dependent RNA helicase SUPV3L1, mitochondrial"/>
    <property type="match status" value="1"/>
</dbReference>
<accession>A0A914UNZ4</accession>
<comment type="subcellular location">
    <subcellularLocation>
        <location evidence="3">Mitochondrion</location>
    </subcellularLocation>
</comment>
<dbReference type="CDD" id="cd18805">
    <property type="entry name" value="SF2_C_suv3"/>
    <property type="match status" value="1"/>
</dbReference>
<dbReference type="InterPro" id="IPR027417">
    <property type="entry name" value="P-loop_NTPase"/>
</dbReference>
<evidence type="ECO:0000256" key="10">
    <source>
        <dbReference type="ARBA" id="ARBA00022946"/>
    </source>
</evidence>
<evidence type="ECO:0000256" key="6">
    <source>
        <dbReference type="ARBA" id="ARBA00022741"/>
    </source>
</evidence>
<dbReference type="FunFam" id="3.40.50.300:FF:000446">
    <property type="entry name" value="ATP-dependent RNA helicase SUPV3L1, mitochondrial"/>
    <property type="match status" value="1"/>
</dbReference>
<reference evidence="17" key="1">
    <citation type="submission" date="2022-11" db="UniProtKB">
        <authorList>
            <consortium name="WormBaseParasite"/>
        </authorList>
    </citation>
    <scope>IDENTIFICATION</scope>
</reference>
<evidence type="ECO:0000313" key="16">
    <source>
        <dbReference type="Proteomes" id="UP000887566"/>
    </source>
</evidence>
<evidence type="ECO:0000256" key="11">
    <source>
        <dbReference type="ARBA" id="ARBA00023128"/>
    </source>
</evidence>
<keyword evidence="8" id="KW-0347">Helicase</keyword>
<dbReference type="WBParaSite" id="PSAMB.scaffold1138size35462.g11174.t1">
    <property type="protein sequence ID" value="PSAMB.scaffold1138size35462.g11174.t1"/>
    <property type="gene ID" value="PSAMB.scaffold1138size35462.g11174"/>
</dbReference>
<dbReference type="Pfam" id="PF18147">
    <property type="entry name" value="Suv3_C_1"/>
    <property type="match status" value="1"/>
</dbReference>
<dbReference type="InterPro" id="IPR044774">
    <property type="entry name" value="Suv3_DEXQc"/>
</dbReference>
<dbReference type="GO" id="GO:0003724">
    <property type="term" value="F:RNA helicase activity"/>
    <property type="evidence" value="ECO:0007669"/>
    <property type="project" value="UniProtKB-EC"/>
</dbReference>
<comment type="cofactor">
    <cofactor evidence="2">
        <name>Mg(2+)</name>
        <dbReference type="ChEBI" id="CHEBI:18420"/>
    </cofactor>
</comment>
<evidence type="ECO:0000256" key="3">
    <source>
        <dbReference type="ARBA" id="ARBA00004173"/>
    </source>
</evidence>
<dbReference type="Gene3D" id="1.10.1740.140">
    <property type="match status" value="1"/>
</dbReference>
<feature type="region of interest" description="Disordered" evidence="14">
    <location>
        <begin position="45"/>
        <end position="65"/>
    </location>
</feature>
<comment type="cofactor">
    <cofactor evidence="1">
        <name>Mn(2+)</name>
        <dbReference type="ChEBI" id="CHEBI:29035"/>
    </cofactor>
</comment>
<dbReference type="InterPro" id="IPR050699">
    <property type="entry name" value="RNA-DNA_Helicase"/>
</dbReference>
<keyword evidence="9" id="KW-0067">ATP-binding</keyword>
<evidence type="ECO:0000256" key="8">
    <source>
        <dbReference type="ARBA" id="ARBA00022806"/>
    </source>
</evidence>
<keyword evidence="11" id="KW-0496">Mitochondrion</keyword>